<dbReference type="EMBL" id="AJAT01000018">
    <property type="protein sequence ID" value="EOL41588.1"/>
    <property type="molecule type" value="Genomic_DNA"/>
</dbReference>
<dbReference type="PANTHER" id="PTHR43273">
    <property type="entry name" value="ANAEROBIC SULFATASE-MATURATING ENZYME HOMOLOG ASLB-RELATED"/>
    <property type="match status" value="1"/>
</dbReference>
<dbReference type="Gene3D" id="3.20.20.70">
    <property type="entry name" value="Aldolase class I"/>
    <property type="match status" value="1"/>
</dbReference>
<evidence type="ECO:0000256" key="5">
    <source>
        <dbReference type="ARBA" id="ARBA00023004"/>
    </source>
</evidence>
<dbReference type="GO" id="GO:0046872">
    <property type="term" value="F:metal ion binding"/>
    <property type="evidence" value="ECO:0007669"/>
    <property type="project" value="UniProtKB-KW"/>
</dbReference>
<evidence type="ECO:0000313" key="9">
    <source>
        <dbReference type="EMBL" id="EOL41588.1"/>
    </source>
</evidence>
<keyword evidence="5" id="KW-0408">Iron</keyword>
<evidence type="ECO:0000256" key="1">
    <source>
        <dbReference type="ARBA" id="ARBA00001966"/>
    </source>
</evidence>
<dbReference type="InterPro" id="IPR013785">
    <property type="entry name" value="Aldolase_TIM"/>
</dbReference>
<evidence type="ECO:0000313" key="10">
    <source>
        <dbReference type="Proteomes" id="UP000013785"/>
    </source>
</evidence>
<dbReference type="SFLD" id="SFLDG01386">
    <property type="entry name" value="main_SPASM_domain-containing"/>
    <property type="match status" value="1"/>
</dbReference>
<evidence type="ECO:0000256" key="6">
    <source>
        <dbReference type="ARBA" id="ARBA00023014"/>
    </source>
</evidence>
<dbReference type="PANTHER" id="PTHR43273:SF3">
    <property type="entry name" value="ANAEROBIC SULFATASE-MATURATING ENZYME HOMOLOG ASLB-RELATED"/>
    <property type="match status" value="1"/>
</dbReference>
<dbReference type="GO" id="GO:0016491">
    <property type="term" value="F:oxidoreductase activity"/>
    <property type="evidence" value="ECO:0007669"/>
    <property type="project" value="InterPro"/>
</dbReference>
<dbReference type="PATRIC" id="fig|1158610.3.peg.3139"/>
<dbReference type="GO" id="GO:0051539">
    <property type="term" value="F:4 iron, 4 sulfur cluster binding"/>
    <property type="evidence" value="ECO:0007669"/>
    <property type="project" value="UniProtKB-KW"/>
</dbReference>
<dbReference type="InterPro" id="IPR023885">
    <property type="entry name" value="4Fe4S-binding_SPASM_dom"/>
</dbReference>
<evidence type="ECO:0000256" key="2">
    <source>
        <dbReference type="ARBA" id="ARBA00022485"/>
    </source>
</evidence>
<reference evidence="9 10" key="1">
    <citation type="submission" date="2013-02" db="EMBL/GenBank/DDBJ databases">
        <title>The Genome Sequence of Enterococcus phoeniculicola BAA-412.</title>
        <authorList>
            <consortium name="The Broad Institute Genome Sequencing Platform"/>
            <consortium name="The Broad Institute Genome Sequencing Center for Infectious Disease"/>
            <person name="Earl A.M."/>
            <person name="Gilmore M.S."/>
            <person name="Lebreton F."/>
            <person name="Walker B."/>
            <person name="Young S.K."/>
            <person name="Zeng Q."/>
            <person name="Gargeya S."/>
            <person name="Fitzgerald M."/>
            <person name="Haas B."/>
            <person name="Abouelleil A."/>
            <person name="Alvarado L."/>
            <person name="Arachchi H.M."/>
            <person name="Berlin A.M."/>
            <person name="Chapman S.B."/>
            <person name="Dewar J."/>
            <person name="Goldberg J."/>
            <person name="Griggs A."/>
            <person name="Gujja S."/>
            <person name="Hansen M."/>
            <person name="Howarth C."/>
            <person name="Imamovic A."/>
            <person name="Larimer J."/>
            <person name="McCowan C."/>
            <person name="Murphy C."/>
            <person name="Neiman D."/>
            <person name="Pearson M."/>
            <person name="Priest M."/>
            <person name="Roberts A."/>
            <person name="Saif S."/>
            <person name="Shea T."/>
            <person name="Sisk P."/>
            <person name="Sykes S."/>
            <person name="Wortman J."/>
            <person name="Nusbaum C."/>
            <person name="Birren B."/>
        </authorList>
    </citation>
    <scope>NUCLEOTIDE SEQUENCE [LARGE SCALE GENOMIC DNA]</scope>
    <source>
        <strain evidence="9 10">ATCC BAA-412</strain>
    </source>
</reference>
<dbReference type="PROSITE" id="PS01305">
    <property type="entry name" value="MOAA_NIFB_PQQE"/>
    <property type="match status" value="1"/>
</dbReference>
<keyword evidence="10" id="KW-1185">Reference proteome</keyword>
<proteinExistence type="inferred from homology"/>
<comment type="similarity">
    <text evidence="7">Belongs to the radical SAM superfamily. Anaerobic sulfatase-maturating enzyme family.</text>
</comment>
<comment type="caution">
    <text evidence="9">The sequence shown here is derived from an EMBL/GenBank/DDBJ whole genome shotgun (WGS) entry which is preliminary data.</text>
</comment>
<dbReference type="HOGENOM" id="CLU_009273_3_0_9"/>
<evidence type="ECO:0000256" key="3">
    <source>
        <dbReference type="ARBA" id="ARBA00022691"/>
    </source>
</evidence>
<dbReference type="SFLD" id="SFLDG01384">
    <property type="entry name" value="thioether_bond_formation_requi"/>
    <property type="match status" value="1"/>
</dbReference>
<feature type="domain" description="Radical SAM core" evidence="8">
    <location>
        <begin position="1"/>
        <end position="209"/>
    </location>
</feature>
<dbReference type="eggNOG" id="COG0641">
    <property type="taxonomic scope" value="Bacteria"/>
</dbReference>
<evidence type="ECO:0000256" key="4">
    <source>
        <dbReference type="ARBA" id="ARBA00022723"/>
    </source>
</evidence>
<dbReference type="NCBIfam" id="TIGR04085">
    <property type="entry name" value="rSAM_more_4Fe4S"/>
    <property type="match status" value="1"/>
</dbReference>
<protein>
    <submittedName>
        <fullName evidence="9">Radical SAM additional 4Fe4S-binding SPASM domain-containing protein</fullName>
    </submittedName>
</protein>
<dbReference type="STRING" id="154621.RV11_GL000963"/>
<organism evidence="9 10">
    <name type="scientific">Enterococcus phoeniculicola ATCC BAA-412</name>
    <dbReference type="NCBI Taxonomy" id="1158610"/>
    <lineage>
        <taxon>Bacteria</taxon>
        <taxon>Bacillati</taxon>
        <taxon>Bacillota</taxon>
        <taxon>Bacilli</taxon>
        <taxon>Lactobacillales</taxon>
        <taxon>Enterococcaceae</taxon>
        <taxon>Enterococcus</taxon>
    </lineage>
</organism>
<keyword evidence="4" id="KW-0479">Metal-binding</keyword>
<keyword evidence="2" id="KW-0004">4Fe-4S</keyword>
<accession>R3TKK5</accession>
<dbReference type="SUPFAM" id="SSF102114">
    <property type="entry name" value="Radical SAM enzymes"/>
    <property type="match status" value="1"/>
</dbReference>
<dbReference type="CDD" id="cd01335">
    <property type="entry name" value="Radical_SAM"/>
    <property type="match status" value="1"/>
</dbReference>
<keyword evidence="3" id="KW-0949">S-adenosyl-L-methionine</keyword>
<dbReference type="SFLD" id="SFLDG01067">
    <property type="entry name" value="SPASM/twitch_domain_containing"/>
    <property type="match status" value="1"/>
</dbReference>
<comment type="cofactor">
    <cofactor evidence="1">
        <name>[4Fe-4S] cluster</name>
        <dbReference type="ChEBI" id="CHEBI:49883"/>
    </cofactor>
</comment>
<name>R3TKK5_9ENTE</name>
<dbReference type="Pfam" id="PF04055">
    <property type="entry name" value="Radical_SAM"/>
    <property type="match status" value="1"/>
</dbReference>
<dbReference type="AlphaFoldDB" id="R3TKK5"/>
<keyword evidence="6" id="KW-0411">Iron-sulfur</keyword>
<dbReference type="Proteomes" id="UP000013785">
    <property type="component" value="Unassembled WGS sequence"/>
</dbReference>
<dbReference type="SFLD" id="SFLDS00029">
    <property type="entry name" value="Radical_SAM"/>
    <property type="match status" value="1"/>
</dbReference>
<dbReference type="RefSeq" id="WP_010769785.1">
    <property type="nucleotide sequence ID" value="NZ_ASWE01000001.1"/>
</dbReference>
<dbReference type="InterPro" id="IPR023867">
    <property type="entry name" value="Sulphatase_maturase_rSAM"/>
</dbReference>
<dbReference type="PROSITE" id="PS51918">
    <property type="entry name" value="RADICAL_SAM"/>
    <property type="match status" value="1"/>
</dbReference>
<dbReference type="InterPro" id="IPR007197">
    <property type="entry name" value="rSAM"/>
</dbReference>
<gene>
    <name evidence="9" type="ORF">UC3_03151</name>
</gene>
<dbReference type="InterPro" id="IPR000385">
    <property type="entry name" value="MoaA_NifB_PqqE_Fe-S-bd_CS"/>
</dbReference>
<evidence type="ECO:0000259" key="8">
    <source>
        <dbReference type="PROSITE" id="PS51918"/>
    </source>
</evidence>
<evidence type="ECO:0000256" key="7">
    <source>
        <dbReference type="ARBA" id="ARBA00023601"/>
    </source>
</evidence>
<sequence length="341" mass="39808">MTIWLTEDCNLRCTYCYVSKHPRYLKKEMIPYIADFFEQQVLLHENEILHVDFHGGEPLLNFRLLKHLVHVFSLIGKKYDAVVRYHITTNGTLLSDDTLNFLIENDFNISVSVDGQKEQHDSKRKYKDGKGSFSKVFNNLSRVQKLNKHVRVRMTLTTDTVGYYYENYKFFFEKGFTGVVAIPDTTQQKWSKTDVQEYYIQQKKILSYLRENHLENFQYYLHNMEGCSFRKLGKCDGGKDSFQISTTGMIYPCSMIVGNLKFSIGNVVDGLDNQKVAAFAEEYEIDNLACSDCILKDRCDGNRCKYINYAVNEDFHRASGAMCNIHQKDYHLLKEMLQYGK</sequence>
<dbReference type="InterPro" id="IPR058240">
    <property type="entry name" value="rSAM_sf"/>
</dbReference>